<comment type="cofactor">
    <cofactor evidence="2">
        <name>[3Fe-4S] cluster</name>
        <dbReference type="ChEBI" id="CHEBI:21137"/>
    </cofactor>
</comment>
<evidence type="ECO:0000256" key="2">
    <source>
        <dbReference type="ARBA" id="ARBA00001927"/>
    </source>
</evidence>
<dbReference type="InterPro" id="IPR050711">
    <property type="entry name" value="ET-N_metabolism_enzyme"/>
</dbReference>
<dbReference type="PANTHER" id="PTHR11938">
    <property type="entry name" value="FAD NADPH DEHYDROGENASE/OXIDOREDUCTASE"/>
    <property type="match status" value="1"/>
</dbReference>
<comment type="pathway">
    <text evidence="16">Amino-acid biosynthesis; L-glutamate biosynthesis via GLT pathway; L-glutamate from 2-oxoglutarate and L-glutamine (ferredoxin route): step 1/1.</text>
</comment>
<dbReference type="EMBL" id="PSQE01000001">
    <property type="protein sequence ID" value="RHN77724.1"/>
    <property type="molecule type" value="Genomic_DNA"/>
</dbReference>
<keyword evidence="7" id="KW-0285">Flavoprotein</keyword>
<keyword evidence="6" id="KW-0028">Amino-acid biosynthesis</keyword>
<evidence type="ECO:0000256" key="11">
    <source>
        <dbReference type="ARBA" id="ARBA00023002"/>
    </source>
</evidence>
<dbReference type="AlphaFoldDB" id="A0A396JKK8"/>
<evidence type="ECO:0000256" key="17">
    <source>
        <dbReference type="ARBA" id="ARBA00039085"/>
    </source>
</evidence>
<gene>
    <name evidence="19" type="ORF">MtrunA17_Chr1g0157841</name>
</gene>
<reference evidence="19" key="1">
    <citation type="journal article" date="2018" name="Nat. Plants">
        <title>Whole-genome landscape of Medicago truncatula symbiotic genes.</title>
        <authorList>
            <person name="Pecrix Y."/>
            <person name="Gamas P."/>
            <person name="Carrere S."/>
        </authorList>
    </citation>
    <scope>NUCLEOTIDE SEQUENCE</scope>
    <source>
        <tissue evidence="19">Leaves</tissue>
    </source>
</reference>
<comment type="cofactor">
    <cofactor evidence="1">
        <name>FMN</name>
        <dbReference type="ChEBI" id="CHEBI:58210"/>
    </cofactor>
</comment>
<comment type="pathway">
    <text evidence="4">Nitrogen metabolism.</text>
</comment>
<evidence type="ECO:0000256" key="8">
    <source>
        <dbReference type="ARBA" id="ARBA00022643"/>
    </source>
</evidence>
<keyword evidence="14" id="KW-0314">Glutamate biosynthesis</keyword>
<dbReference type="GO" id="GO:0051538">
    <property type="term" value="F:3 iron, 4 sulfur cluster binding"/>
    <property type="evidence" value="ECO:0007669"/>
    <property type="project" value="UniProtKB-KW"/>
</dbReference>
<keyword evidence="9" id="KW-0479">Metal-binding</keyword>
<evidence type="ECO:0000256" key="9">
    <source>
        <dbReference type="ARBA" id="ARBA00022723"/>
    </source>
</evidence>
<organism evidence="19">
    <name type="scientific">Medicago truncatula</name>
    <name type="common">Barrel medic</name>
    <name type="synonym">Medicago tribuloides</name>
    <dbReference type="NCBI Taxonomy" id="3880"/>
    <lineage>
        <taxon>Eukaryota</taxon>
        <taxon>Viridiplantae</taxon>
        <taxon>Streptophyta</taxon>
        <taxon>Embryophyta</taxon>
        <taxon>Tracheophyta</taxon>
        <taxon>Spermatophyta</taxon>
        <taxon>Magnoliopsida</taxon>
        <taxon>eudicotyledons</taxon>
        <taxon>Gunneridae</taxon>
        <taxon>Pentapetalae</taxon>
        <taxon>rosids</taxon>
        <taxon>fabids</taxon>
        <taxon>Fabales</taxon>
        <taxon>Fabaceae</taxon>
        <taxon>Papilionoideae</taxon>
        <taxon>50 kb inversion clade</taxon>
        <taxon>NPAAA clade</taxon>
        <taxon>Hologalegina</taxon>
        <taxon>IRL clade</taxon>
        <taxon>Trifolieae</taxon>
        <taxon>Medicago</taxon>
    </lineage>
</organism>
<evidence type="ECO:0000256" key="10">
    <source>
        <dbReference type="ARBA" id="ARBA00022962"/>
    </source>
</evidence>
<keyword evidence="11 19" id="KW-0560">Oxidoreductase</keyword>
<evidence type="ECO:0000259" key="18">
    <source>
        <dbReference type="PROSITE" id="PS51278"/>
    </source>
</evidence>
<dbReference type="Gramene" id="rna1208">
    <property type="protein sequence ID" value="RHN77724.1"/>
    <property type="gene ID" value="gene1208"/>
</dbReference>
<sequence length="331" mass="36022">MSNSLSLTFTALNNPQINAISNPSARLRPLARVTRCSATCVERKRWLGTKLRSGGGLERIQLWESGGLGRLPKLRVAVKSSFSAVPDKPMGLYDPAFDKDSCGVGFVAELNGQSSRKTVTDALEMLVRMTHRGACGCEANTGDGAGILVALPHGFYQEVVDFQLPPQGNYAVGMFFLPKSGSRRKESKNIFTKVAESLGHKVLGWRSVPTDNTGLGKSAQLTEPVIEQVFLTPSSDSKVDLEKQMYILRKLSMVSITSALNLQSDGITDFYICSLSSRTVIYKGQLTPAQLGEYYYADLGNERFTSYMALVNILPINSSSSSTNSILQQTA</sequence>
<dbReference type="Pfam" id="PF00310">
    <property type="entry name" value="GATase_2"/>
    <property type="match status" value="1"/>
</dbReference>
<dbReference type="InterPro" id="IPR029055">
    <property type="entry name" value="Ntn_hydrolases_N"/>
</dbReference>
<accession>A0A396JKK8</accession>
<dbReference type="EC" id="1.4.7.1" evidence="17"/>
<keyword evidence="12" id="KW-0408">Iron</keyword>
<comment type="similarity">
    <text evidence="5">Belongs to the glutamate synthase family.</text>
</comment>
<evidence type="ECO:0000313" key="19">
    <source>
        <dbReference type="EMBL" id="RHN77724.1"/>
    </source>
</evidence>
<comment type="pathway">
    <text evidence="3">Energy metabolism; nitrogen metabolism.</text>
</comment>
<dbReference type="GO" id="GO:0006537">
    <property type="term" value="P:glutamate biosynthetic process"/>
    <property type="evidence" value="ECO:0007669"/>
    <property type="project" value="UniProtKB-KW"/>
</dbReference>
<proteinExistence type="inferred from homology"/>
<evidence type="ECO:0000256" key="15">
    <source>
        <dbReference type="ARBA" id="ARBA00023291"/>
    </source>
</evidence>
<dbReference type="GO" id="GO:0046872">
    <property type="term" value="F:metal ion binding"/>
    <property type="evidence" value="ECO:0007669"/>
    <property type="project" value="UniProtKB-KW"/>
</dbReference>
<keyword evidence="13" id="KW-0411">Iron-sulfur</keyword>
<keyword evidence="10" id="KW-0315">Glutamine amidotransferase</keyword>
<keyword evidence="15" id="KW-0003">3Fe-4S</keyword>
<evidence type="ECO:0000256" key="1">
    <source>
        <dbReference type="ARBA" id="ARBA00001917"/>
    </source>
</evidence>
<evidence type="ECO:0000256" key="6">
    <source>
        <dbReference type="ARBA" id="ARBA00022605"/>
    </source>
</evidence>
<dbReference type="Gene3D" id="3.60.20.10">
    <property type="entry name" value="Glutamine Phosphoribosylpyrophosphate, subunit 1, domain 1"/>
    <property type="match status" value="1"/>
</dbReference>
<dbReference type="PROSITE" id="PS51278">
    <property type="entry name" value="GATASE_TYPE_2"/>
    <property type="match status" value="1"/>
</dbReference>
<evidence type="ECO:0000256" key="12">
    <source>
        <dbReference type="ARBA" id="ARBA00023004"/>
    </source>
</evidence>
<dbReference type="PANTHER" id="PTHR11938:SF133">
    <property type="entry name" value="GLUTAMATE SYNTHASE (NADH)"/>
    <property type="match status" value="1"/>
</dbReference>
<protein>
    <recommendedName>
        <fullName evidence="17">glutamate synthase (ferredoxin)</fullName>
        <ecNumber evidence="17">1.4.7.1</ecNumber>
    </recommendedName>
</protein>
<evidence type="ECO:0000256" key="3">
    <source>
        <dbReference type="ARBA" id="ARBA00004802"/>
    </source>
</evidence>
<keyword evidence="8" id="KW-0288">FMN</keyword>
<name>A0A396JKK8_MEDTR</name>
<dbReference type="InterPro" id="IPR017932">
    <property type="entry name" value="GATase_2_dom"/>
</dbReference>
<evidence type="ECO:0000256" key="7">
    <source>
        <dbReference type="ARBA" id="ARBA00022630"/>
    </source>
</evidence>
<feature type="domain" description="Glutamine amidotransferase type-2" evidence="18">
    <location>
        <begin position="102"/>
        <end position="331"/>
    </location>
</feature>
<comment type="caution">
    <text evidence="19">The sequence shown here is derived from an EMBL/GenBank/DDBJ whole genome shotgun (WGS) entry which is preliminary data.</text>
</comment>
<dbReference type="Proteomes" id="UP000265566">
    <property type="component" value="Chromosome 1"/>
</dbReference>
<evidence type="ECO:0000256" key="4">
    <source>
        <dbReference type="ARBA" id="ARBA00004909"/>
    </source>
</evidence>
<dbReference type="SUPFAM" id="SSF56235">
    <property type="entry name" value="N-terminal nucleophile aminohydrolases (Ntn hydrolases)"/>
    <property type="match status" value="1"/>
</dbReference>
<evidence type="ECO:0000256" key="14">
    <source>
        <dbReference type="ARBA" id="ARBA00023164"/>
    </source>
</evidence>
<evidence type="ECO:0000256" key="16">
    <source>
        <dbReference type="ARBA" id="ARBA00037928"/>
    </source>
</evidence>
<dbReference type="GO" id="GO:0016041">
    <property type="term" value="F:glutamate synthase (ferredoxin) activity"/>
    <property type="evidence" value="ECO:0007669"/>
    <property type="project" value="UniProtKB-EC"/>
</dbReference>
<evidence type="ECO:0000256" key="5">
    <source>
        <dbReference type="ARBA" id="ARBA00009716"/>
    </source>
</evidence>
<evidence type="ECO:0000256" key="13">
    <source>
        <dbReference type="ARBA" id="ARBA00023014"/>
    </source>
</evidence>